<dbReference type="STRING" id="1685382.AVJ23_16880"/>
<evidence type="ECO:0000313" key="2">
    <source>
        <dbReference type="EMBL" id="KUF09559.1"/>
    </source>
</evidence>
<proteinExistence type="predicted"/>
<keyword evidence="3" id="KW-1185">Reference proteome</keyword>
<keyword evidence="1" id="KW-1133">Transmembrane helix</keyword>
<feature type="transmembrane region" description="Helical" evidence="1">
    <location>
        <begin position="140"/>
        <end position="164"/>
    </location>
</feature>
<sequence length="247" mass="26102">MHAWKMFLHSARMVLDNLGPALRVSLLLYIVSSAPQLFLYANPPAVDAQGLPMMEPGAASLIFVLGLVAICSSLWIAVAWHRYVLTGELSGGWVPAWHGPEVLRYLGYSLLLGLIVVVAAFLAAIPAAIVMMVLSPLAPIALLGIAVACLYVALRLGTALPGIAMGQKMNLQQGWSETAGHNKTIVVLAVIVAGVGLLVQVPTLMNADPASVLNLVYGLVVGWFATMIGVSVLTTLYGVCVEGRHID</sequence>
<dbReference type="Proteomes" id="UP000054396">
    <property type="component" value="Unassembled WGS sequence"/>
</dbReference>
<keyword evidence="1" id="KW-0812">Transmembrane</keyword>
<accession>A0A0W7WGF9</accession>
<dbReference type="EMBL" id="LPXO01000012">
    <property type="protein sequence ID" value="KUF09559.1"/>
    <property type="molecule type" value="Genomic_DNA"/>
</dbReference>
<evidence type="ECO:0008006" key="4">
    <source>
        <dbReference type="Google" id="ProtNLM"/>
    </source>
</evidence>
<feature type="transmembrane region" description="Helical" evidence="1">
    <location>
        <begin position="185"/>
        <end position="203"/>
    </location>
</feature>
<protein>
    <recommendedName>
        <fullName evidence="4">Glycerophosphoryl diester phosphodiesterase membrane domain-containing protein</fullName>
    </recommendedName>
</protein>
<feature type="transmembrane region" description="Helical" evidence="1">
    <location>
        <begin position="61"/>
        <end position="84"/>
    </location>
</feature>
<feature type="transmembrane region" description="Helical" evidence="1">
    <location>
        <begin position="21"/>
        <end position="41"/>
    </location>
</feature>
<dbReference type="AlphaFoldDB" id="A0A0W7WGF9"/>
<feature type="transmembrane region" description="Helical" evidence="1">
    <location>
        <begin position="215"/>
        <end position="239"/>
    </location>
</feature>
<reference evidence="2 3" key="1">
    <citation type="submission" date="2015-12" db="EMBL/GenBank/DDBJ databases">
        <authorList>
            <person name="Shamseldin A."/>
            <person name="Moawad H."/>
            <person name="Abd El-Rahim W.M."/>
            <person name="Sadowsky M.J."/>
        </authorList>
    </citation>
    <scope>NUCLEOTIDE SEQUENCE [LARGE SCALE GENOMIC DNA]</scope>
    <source>
        <strain evidence="2 3">SJ5A-1</strain>
    </source>
</reference>
<evidence type="ECO:0000256" key="1">
    <source>
        <dbReference type="SAM" id="Phobius"/>
    </source>
</evidence>
<evidence type="ECO:0000313" key="3">
    <source>
        <dbReference type="Proteomes" id="UP000054396"/>
    </source>
</evidence>
<keyword evidence="1" id="KW-0472">Membrane</keyword>
<comment type="caution">
    <text evidence="2">The sequence shown here is derived from an EMBL/GenBank/DDBJ whole genome shotgun (WGS) entry which is preliminary data.</text>
</comment>
<feature type="transmembrane region" description="Helical" evidence="1">
    <location>
        <begin position="105"/>
        <end position="134"/>
    </location>
</feature>
<name>A0A0W7WGF9_9RHOB</name>
<gene>
    <name evidence="2" type="ORF">AVJ23_16880</name>
</gene>
<organism evidence="2 3">
    <name type="scientific">Pseudoponticoccus marisrubri</name>
    <dbReference type="NCBI Taxonomy" id="1685382"/>
    <lineage>
        <taxon>Bacteria</taxon>
        <taxon>Pseudomonadati</taxon>
        <taxon>Pseudomonadota</taxon>
        <taxon>Alphaproteobacteria</taxon>
        <taxon>Rhodobacterales</taxon>
        <taxon>Roseobacteraceae</taxon>
        <taxon>Pseudoponticoccus</taxon>
    </lineage>
</organism>